<dbReference type="EMBL" id="LR743507">
    <property type="protein sequence ID" value="CAA2103768.1"/>
    <property type="molecule type" value="Genomic_DNA"/>
</dbReference>
<accession>A0A679IVN7</accession>
<gene>
    <name evidence="1" type="ORF">VVAX_02427</name>
</gene>
<dbReference type="AlphaFoldDB" id="A0A679IVN7"/>
<sequence length="126" mass="14429">MATRPRRIARAATPGATPRKPRARHYVYVVELDDRVWNNGRFRRANPDYQLGKPFVYVGMTGLDPDIRFDKHKAGIQANSFVQEYGLHLLPALYERYNPLTYEDARLLEVDLGIALRQAGCGVWQA</sequence>
<proteinExistence type="predicted"/>
<evidence type="ECO:0000313" key="1">
    <source>
        <dbReference type="EMBL" id="CAA2103768.1"/>
    </source>
</evidence>
<evidence type="ECO:0008006" key="2">
    <source>
        <dbReference type="Google" id="ProtNLM"/>
    </source>
</evidence>
<organism evidence="1">
    <name type="scientific">Variovorax paradoxus</name>
    <dbReference type="NCBI Taxonomy" id="34073"/>
    <lineage>
        <taxon>Bacteria</taxon>
        <taxon>Pseudomonadati</taxon>
        <taxon>Pseudomonadota</taxon>
        <taxon>Betaproteobacteria</taxon>
        <taxon>Burkholderiales</taxon>
        <taxon>Comamonadaceae</taxon>
        <taxon>Variovorax</taxon>
    </lineage>
</organism>
<name>A0A679IVN7_VARPD</name>
<reference evidence="1" key="1">
    <citation type="submission" date="2019-12" db="EMBL/GenBank/DDBJ databases">
        <authorList>
            <person name="Cremers G."/>
        </authorList>
    </citation>
    <scope>NUCLEOTIDE SEQUENCE</scope>
    <source>
        <strain evidence="1">Vvax</strain>
    </source>
</reference>
<dbReference type="RefSeq" id="WP_339090079.1">
    <property type="nucleotide sequence ID" value="NZ_LR743507.1"/>
</dbReference>
<protein>
    <recommendedName>
        <fullName evidence="2">GIY-YIG domain-containing protein</fullName>
    </recommendedName>
</protein>